<evidence type="ECO:0000313" key="2">
    <source>
        <dbReference type="EMBL" id="KAJ4248130.1"/>
    </source>
</evidence>
<feature type="compositionally biased region" description="Basic and acidic residues" evidence="1">
    <location>
        <begin position="14"/>
        <end position="30"/>
    </location>
</feature>
<evidence type="ECO:0000256" key="1">
    <source>
        <dbReference type="SAM" id="MobiDB-lite"/>
    </source>
</evidence>
<proteinExistence type="predicted"/>
<keyword evidence="3" id="KW-1185">Reference proteome</keyword>
<protein>
    <submittedName>
        <fullName evidence="2">Uncharacterized protein</fullName>
    </submittedName>
</protein>
<sequence length="102" mass="11179">MSETTKLAAVNGESSKRSRDSDDQLPRAKQQEPAPFGTDSQRPPEAFYLLGKDQLRAEPEEDTAHSGQEHEQKSGEEGDENEREPGLWSADALAAPEAASHF</sequence>
<dbReference type="AlphaFoldDB" id="A0A9W8RPE0"/>
<feature type="compositionally biased region" description="Low complexity" evidence="1">
    <location>
        <begin position="90"/>
        <end position="102"/>
    </location>
</feature>
<accession>A0A9W8RPE0</accession>
<dbReference type="EMBL" id="JAOQAZ010000037">
    <property type="protein sequence ID" value="KAJ4248130.1"/>
    <property type="molecule type" value="Genomic_DNA"/>
</dbReference>
<dbReference type="Proteomes" id="UP001152049">
    <property type="component" value="Unassembled WGS sequence"/>
</dbReference>
<name>A0A9W8RPE0_9HYPO</name>
<organism evidence="2 3">
    <name type="scientific">Fusarium torreyae</name>
    <dbReference type="NCBI Taxonomy" id="1237075"/>
    <lineage>
        <taxon>Eukaryota</taxon>
        <taxon>Fungi</taxon>
        <taxon>Dikarya</taxon>
        <taxon>Ascomycota</taxon>
        <taxon>Pezizomycotina</taxon>
        <taxon>Sordariomycetes</taxon>
        <taxon>Hypocreomycetidae</taxon>
        <taxon>Hypocreales</taxon>
        <taxon>Nectriaceae</taxon>
        <taxon>Fusarium</taxon>
    </lineage>
</organism>
<gene>
    <name evidence="2" type="ORF">NW762_012900</name>
</gene>
<feature type="region of interest" description="Disordered" evidence="1">
    <location>
        <begin position="1"/>
        <end position="102"/>
    </location>
</feature>
<reference evidence="2" key="1">
    <citation type="submission" date="2022-09" db="EMBL/GenBank/DDBJ databases">
        <title>Fusarium specimens isolated from Avocado Roots.</title>
        <authorList>
            <person name="Stajich J."/>
            <person name="Roper C."/>
            <person name="Heimlech-Rivalta G."/>
        </authorList>
    </citation>
    <scope>NUCLEOTIDE SEQUENCE</scope>
    <source>
        <strain evidence="2">CF00136</strain>
    </source>
</reference>
<evidence type="ECO:0000313" key="3">
    <source>
        <dbReference type="Proteomes" id="UP001152049"/>
    </source>
</evidence>
<feature type="compositionally biased region" description="Basic and acidic residues" evidence="1">
    <location>
        <begin position="53"/>
        <end position="76"/>
    </location>
</feature>
<comment type="caution">
    <text evidence="2">The sequence shown here is derived from an EMBL/GenBank/DDBJ whole genome shotgun (WGS) entry which is preliminary data.</text>
</comment>